<protein>
    <submittedName>
        <fullName evidence="5">Glycosyltransferase</fullName>
    </submittedName>
</protein>
<feature type="domain" description="Glycosyltransferase 2-like" evidence="4">
    <location>
        <begin position="16"/>
        <end position="139"/>
    </location>
</feature>
<dbReference type="PANTHER" id="PTHR43685">
    <property type="entry name" value="GLYCOSYLTRANSFERASE"/>
    <property type="match status" value="1"/>
</dbReference>
<sequence>MRNSCVTSSLDAPKISCLIPVYNGETFLAEAIDSILSQSFRDFELIIVNDGSTDGTAAILEKYAGRDDRVKILTQPNGGIVAALNAGLSVCRGQYVARMDADDIAQPDRFEFQASYLDTHPGCVLVGGLASSIRPDGSRGGISSGGRHKRTDLGIFPPRIAVSLHPLITVRREALRSIGGYSDKFPHAEDYDLFIRLAPFGSVDNPDKIVLIYRRHEGAISIRHLELQERSAALAEIDARRAAGLPEISSETLEAYIRLRIWRRYQGVDWQKALDLRGQQIKDLFNLSPRLWASKPHWRLRLITLAAMARFVKTGLGRRARG</sequence>
<dbReference type="SUPFAM" id="SSF53448">
    <property type="entry name" value="Nucleotide-diphospho-sugar transferases"/>
    <property type="match status" value="1"/>
</dbReference>
<dbReference type="InterPro" id="IPR001173">
    <property type="entry name" value="Glyco_trans_2-like"/>
</dbReference>
<evidence type="ECO:0000259" key="4">
    <source>
        <dbReference type="Pfam" id="PF00535"/>
    </source>
</evidence>
<dbReference type="OrthoDB" id="9807795at2"/>
<dbReference type="Gene3D" id="3.90.550.10">
    <property type="entry name" value="Spore Coat Polysaccharide Biosynthesis Protein SpsA, Chain A"/>
    <property type="match status" value="1"/>
</dbReference>
<keyword evidence="2" id="KW-0328">Glycosyltransferase</keyword>
<evidence type="ECO:0000313" key="6">
    <source>
        <dbReference type="Proteomes" id="UP000282971"/>
    </source>
</evidence>
<keyword evidence="6" id="KW-1185">Reference proteome</keyword>
<dbReference type="GO" id="GO:0016757">
    <property type="term" value="F:glycosyltransferase activity"/>
    <property type="evidence" value="ECO:0007669"/>
    <property type="project" value="UniProtKB-KW"/>
</dbReference>
<evidence type="ECO:0000256" key="1">
    <source>
        <dbReference type="ARBA" id="ARBA00006739"/>
    </source>
</evidence>
<gene>
    <name evidence="5" type="ORF">EOD43_17900</name>
</gene>
<proteinExistence type="inferred from homology"/>
<comment type="similarity">
    <text evidence="1">Belongs to the glycosyltransferase 2 family.</text>
</comment>
<organism evidence="5 6">
    <name type="scientific">Sphingomonas crocodyli</name>
    <dbReference type="NCBI Taxonomy" id="1979270"/>
    <lineage>
        <taxon>Bacteria</taxon>
        <taxon>Pseudomonadati</taxon>
        <taxon>Pseudomonadota</taxon>
        <taxon>Alphaproteobacteria</taxon>
        <taxon>Sphingomonadales</taxon>
        <taxon>Sphingomonadaceae</taxon>
        <taxon>Sphingomonas</taxon>
    </lineage>
</organism>
<keyword evidence="3 5" id="KW-0808">Transferase</keyword>
<dbReference type="InterPro" id="IPR029044">
    <property type="entry name" value="Nucleotide-diphossugar_trans"/>
</dbReference>
<dbReference type="EMBL" id="SACN01000003">
    <property type="protein sequence ID" value="RVT90178.1"/>
    <property type="molecule type" value="Genomic_DNA"/>
</dbReference>
<evidence type="ECO:0000256" key="3">
    <source>
        <dbReference type="ARBA" id="ARBA00022679"/>
    </source>
</evidence>
<evidence type="ECO:0000313" key="5">
    <source>
        <dbReference type="EMBL" id="RVT90178.1"/>
    </source>
</evidence>
<comment type="caution">
    <text evidence="5">The sequence shown here is derived from an EMBL/GenBank/DDBJ whole genome shotgun (WGS) entry which is preliminary data.</text>
</comment>
<dbReference type="PANTHER" id="PTHR43685:SF5">
    <property type="entry name" value="GLYCOSYLTRANSFERASE EPSE-RELATED"/>
    <property type="match status" value="1"/>
</dbReference>
<dbReference type="AlphaFoldDB" id="A0A437LXN1"/>
<dbReference type="Pfam" id="PF00535">
    <property type="entry name" value="Glycos_transf_2"/>
    <property type="match status" value="1"/>
</dbReference>
<accession>A0A437LXN1</accession>
<dbReference type="Proteomes" id="UP000282971">
    <property type="component" value="Unassembled WGS sequence"/>
</dbReference>
<name>A0A437LXN1_9SPHN</name>
<evidence type="ECO:0000256" key="2">
    <source>
        <dbReference type="ARBA" id="ARBA00022676"/>
    </source>
</evidence>
<reference evidence="5 6" key="1">
    <citation type="submission" date="2019-01" db="EMBL/GenBank/DDBJ databases">
        <authorList>
            <person name="Chen W.-M."/>
        </authorList>
    </citation>
    <scope>NUCLEOTIDE SEQUENCE [LARGE SCALE GENOMIC DNA]</scope>
    <source>
        <strain evidence="5 6">CCP-7</strain>
    </source>
</reference>
<dbReference type="InterPro" id="IPR050834">
    <property type="entry name" value="Glycosyltransf_2"/>
</dbReference>